<reference evidence="3 4" key="1">
    <citation type="submission" date="2019-10" db="EMBL/GenBank/DDBJ databases">
        <title>Nocardia macrotermitis sp. nov. and Nocardia aurantia sp. nov., isolated from the gut of fungus growing-termite Macrotermes natalensis.</title>
        <authorList>
            <person name="Benndorf R."/>
            <person name="Schwitalla J."/>
            <person name="Martin K."/>
            <person name="De Beer W."/>
            <person name="Kaster A.-K."/>
            <person name="Vollmers J."/>
            <person name="Poulsen M."/>
            <person name="Beemelmanns C."/>
        </authorList>
    </citation>
    <scope>NUCLEOTIDE SEQUENCE [LARGE SCALE GENOMIC DNA]</scope>
    <source>
        <strain evidence="3 4">RB56</strain>
    </source>
</reference>
<dbReference type="Pfam" id="PF13810">
    <property type="entry name" value="DUF4185"/>
    <property type="match status" value="1"/>
</dbReference>
<feature type="signal peptide" evidence="1">
    <location>
        <begin position="1"/>
        <end position="24"/>
    </location>
</feature>
<evidence type="ECO:0000313" key="4">
    <source>
        <dbReference type="Proteomes" id="UP000431401"/>
    </source>
</evidence>
<gene>
    <name evidence="3" type="ORF">NRB56_22240</name>
</gene>
<evidence type="ECO:0000313" key="3">
    <source>
        <dbReference type="EMBL" id="MQY26653.1"/>
    </source>
</evidence>
<evidence type="ECO:0000256" key="1">
    <source>
        <dbReference type="SAM" id="SignalP"/>
    </source>
</evidence>
<dbReference type="AlphaFoldDB" id="A0A7K0DLK9"/>
<accession>A0A7K0DLK9</accession>
<keyword evidence="1" id="KW-0732">Signal</keyword>
<dbReference type="EMBL" id="WEGI01000004">
    <property type="protein sequence ID" value="MQY26653.1"/>
    <property type="molecule type" value="Genomic_DNA"/>
</dbReference>
<keyword evidence="4" id="KW-1185">Reference proteome</keyword>
<dbReference type="Proteomes" id="UP000431401">
    <property type="component" value="Unassembled WGS sequence"/>
</dbReference>
<organism evidence="3 4">
    <name type="scientific">Nocardia aurantia</name>
    <dbReference type="NCBI Taxonomy" id="2585199"/>
    <lineage>
        <taxon>Bacteria</taxon>
        <taxon>Bacillati</taxon>
        <taxon>Actinomycetota</taxon>
        <taxon>Actinomycetes</taxon>
        <taxon>Mycobacteriales</taxon>
        <taxon>Nocardiaceae</taxon>
        <taxon>Nocardia</taxon>
    </lineage>
</organism>
<sequence>MLRRAAVVVASVVTAVGATQGGSAADPLGWLPAPVNTCGEAGFDPVARRANPDVPPPVPEAPGPVTPTVHVPVPKAVPFFVPKQPDRTRVSPGALPADPCVNPCPELAGGVDRTAIPIPPGTPVWPQDSLPAGDERPAPVVAPPPAPAPAAPDLVPRVRIVEDPETIPVPLNLLGPDVTGPRPGPVPPVMHPPVQPAPLSRPVAAPVVHDVFPVSQVTGPGSQNRTDSRWQVGGTDLGLMWESAPGQVAVAFGDTFGQGFEDGGPSGTDWRSNVLAFSSNRDLAQGLSFDSMVSDGPCHAAEVLKSYKVNNFEMTVIPTSGFALGGRQYLSYMSVARWSKTPGKWWTAYGGLAYSDDGGQTWDQDAYARWDNIFGQGQFQVVAMVPHDGYVYMFGTPNGRFGNIALARVPQDDVLNKTAYQYWADGFWGPTFQPPGPDGTGIELSASPLLSGVAGELSVRFDTAAGLWEMTYLDVSENVIVLRRSATPQGLWSDPAVLLHTADYPSGYGGFIHPWSTGHDLYFTVSEYGHYNVYLMHAGID</sequence>
<dbReference type="InterPro" id="IPR025442">
    <property type="entry name" value="DUF4185"/>
</dbReference>
<name>A0A7K0DLK9_9NOCA</name>
<evidence type="ECO:0000259" key="2">
    <source>
        <dbReference type="Pfam" id="PF13810"/>
    </source>
</evidence>
<protein>
    <recommendedName>
        <fullName evidence="2">DUF4185 domain-containing protein</fullName>
    </recommendedName>
</protein>
<comment type="caution">
    <text evidence="3">The sequence shown here is derived from an EMBL/GenBank/DDBJ whole genome shotgun (WGS) entry which is preliminary data.</text>
</comment>
<proteinExistence type="predicted"/>
<feature type="chain" id="PRO_5029554054" description="DUF4185 domain-containing protein" evidence="1">
    <location>
        <begin position="25"/>
        <end position="541"/>
    </location>
</feature>
<feature type="domain" description="DUF4185" evidence="2">
    <location>
        <begin position="222"/>
        <end position="537"/>
    </location>
</feature>